<name>A0A1H4MVW6_9MICC</name>
<feature type="region of interest" description="Disordered" evidence="1">
    <location>
        <begin position="136"/>
        <end position="165"/>
    </location>
</feature>
<organism evidence="3 4">
    <name type="scientific">Arthrobacter woluwensis</name>
    <dbReference type="NCBI Taxonomy" id="156980"/>
    <lineage>
        <taxon>Bacteria</taxon>
        <taxon>Bacillati</taxon>
        <taxon>Actinomycetota</taxon>
        <taxon>Actinomycetes</taxon>
        <taxon>Micrococcales</taxon>
        <taxon>Micrococcaceae</taxon>
        <taxon>Arthrobacter</taxon>
    </lineage>
</organism>
<feature type="transmembrane region" description="Helical" evidence="2">
    <location>
        <begin position="52"/>
        <end position="77"/>
    </location>
</feature>
<dbReference type="RefSeq" id="WP_174521241.1">
    <property type="nucleotide sequence ID" value="NZ_FNSN01000003.1"/>
</dbReference>
<protein>
    <submittedName>
        <fullName evidence="3">Uncharacterized protein</fullName>
    </submittedName>
</protein>
<reference evidence="3 4" key="1">
    <citation type="submission" date="2016-10" db="EMBL/GenBank/DDBJ databases">
        <authorList>
            <person name="de Groot N.N."/>
        </authorList>
    </citation>
    <scope>NUCLEOTIDE SEQUENCE [LARGE SCALE GENOMIC DNA]</scope>
    <source>
        <strain evidence="3 4">DSM 10495</strain>
    </source>
</reference>
<proteinExistence type="predicted"/>
<keyword evidence="4" id="KW-1185">Reference proteome</keyword>
<sequence length="165" mass="17116">MQMNPTQSGAPSSRPLSVTVVSLVALVEGLVLLVLAGIYVVNLLAGTPVLTLAGAIFLAVLFAALGVGLMAIGHFLFRGYRWPRSGALVAQLFILAIGIPTLQAGLIWQGLLIIIPAAVSAVLIFDPRAVAYGRWSTQAADPDEETGAEEKRNGGPGNGQPTSSQ</sequence>
<keyword evidence="2" id="KW-0812">Transmembrane</keyword>
<gene>
    <name evidence="3" type="ORF">SAMN04489745_1471</name>
</gene>
<dbReference type="AlphaFoldDB" id="A0A1H4MVW6"/>
<feature type="transmembrane region" description="Helical" evidence="2">
    <location>
        <begin position="106"/>
        <end position="125"/>
    </location>
</feature>
<accession>A0A1H4MVW6</accession>
<dbReference type="Proteomes" id="UP000182652">
    <property type="component" value="Unassembled WGS sequence"/>
</dbReference>
<dbReference type="EMBL" id="FNSN01000003">
    <property type="protein sequence ID" value="SEB87166.1"/>
    <property type="molecule type" value="Genomic_DNA"/>
</dbReference>
<feature type="transmembrane region" description="Helical" evidence="2">
    <location>
        <begin position="20"/>
        <end position="40"/>
    </location>
</feature>
<feature type="transmembrane region" description="Helical" evidence="2">
    <location>
        <begin position="84"/>
        <end position="100"/>
    </location>
</feature>
<keyword evidence="2" id="KW-0472">Membrane</keyword>
<evidence type="ECO:0000313" key="4">
    <source>
        <dbReference type="Proteomes" id="UP000182652"/>
    </source>
</evidence>
<keyword evidence="2" id="KW-1133">Transmembrane helix</keyword>
<evidence type="ECO:0000256" key="1">
    <source>
        <dbReference type="SAM" id="MobiDB-lite"/>
    </source>
</evidence>
<evidence type="ECO:0000313" key="3">
    <source>
        <dbReference type="EMBL" id="SEB87166.1"/>
    </source>
</evidence>
<evidence type="ECO:0000256" key="2">
    <source>
        <dbReference type="SAM" id="Phobius"/>
    </source>
</evidence>